<evidence type="ECO:0000256" key="6">
    <source>
        <dbReference type="RuleBase" id="RU003512"/>
    </source>
</evidence>
<dbReference type="PANTHER" id="PTHR42953:SF1">
    <property type="entry name" value="METAL-BINDING PROTEIN HI_0362-RELATED"/>
    <property type="match status" value="1"/>
</dbReference>
<evidence type="ECO:0000313" key="8">
    <source>
        <dbReference type="EMBL" id="SHO65576.1"/>
    </source>
</evidence>
<dbReference type="PRINTS" id="PR00690">
    <property type="entry name" value="ADHESNFAMILY"/>
</dbReference>
<dbReference type="GO" id="GO:0046872">
    <property type="term" value="F:metal ion binding"/>
    <property type="evidence" value="ECO:0007669"/>
    <property type="project" value="UniProtKB-KW"/>
</dbReference>
<dbReference type="InterPro" id="IPR006127">
    <property type="entry name" value="ZnuA-like"/>
</dbReference>
<dbReference type="Gene3D" id="3.40.50.1980">
    <property type="entry name" value="Nitrogenase molybdenum iron protein domain"/>
    <property type="match status" value="2"/>
</dbReference>
<reference evidence="8 9" key="1">
    <citation type="submission" date="2016-12" db="EMBL/GenBank/DDBJ databases">
        <authorList>
            <person name="Song W.-J."/>
            <person name="Kurnit D.M."/>
        </authorList>
    </citation>
    <scope>NUCLEOTIDE SEQUENCE [LARGE SCALE GENOMIC DNA]</scope>
    <source>
        <strain evidence="8 9">DSM 19599</strain>
    </source>
</reference>
<proteinExistence type="inferred from homology"/>
<evidence type="ECO:0000256" key="2">
    <source>
        <dbReference type="ARBA" id="ARBA00011028"/>
    </source>
</evidence>
<dbReference type="Pfam" id="PF01297">
    <property type="entry name" value="ZnuA"/>
    <property type="match status" value="1"/>
</dbReference>
<dbReference type="GO" id="GO:0030313">
    <property type="term" value="C:cell envelope"/>
    <property type="evidence" value="ECO:0007669"/>
    <property type="project" value="UniProtKB-SubCell"/>
</dbReference>
<dbReference type="InterPro" id="IPR006128">
    <property type="entry name" value="Lipoprotein_PsaA-like"/>
</dbReference>
<keyword evidence="9" id="KW-1185">Reference proteome</keyword>
<dbReference type="GO" id="GO:0007155">
    <property type="term" value="P:cell adhesion"/>
    <property type="evidence" value="ECO:0007669"/>
    <property type="project" value="InterPro"/>
</dbReference>
<keyword evidence="3 6" id="KW-0813">Transport</keyword>
<evidence type="ECO:0000313" key="9">
    <source>
        <dbReference type="Proteomes" id="UP000186406"/>
    </source>
</evidence>
<name>A0A1M7ZLL9_9HYPH</name>
<dbReference type="Proteomes" id="UP000186406">
    <property type="component" value="Unassembled WGS sequence"/>
</dbReference>
<evidence type="ECO:0000256" key="5">
    <source>
        <dbReference type="ARBA" id="ARBA00022729"/>
    </source>
</evidence>
<evidence type="ECO:0000256" key="4">
    <source>
        <dbReference type="ARBA" id="ARBA00022723"/>
    </source>
</evidence>
<dbReference type="PANTHER" id="PTHR42953">
    <property type="entry name" value="HIGH-AFFINITY ZINC UPTAKE SYSTEM PROTEIN ZNUA-RELATED"/>
    <property type="match status" value="1"/>
</dbReference>
<dbReference type="STRING" id="1123029.SAMN02745172_02221"/>
<dbReference type="EMBL" id="FRXO01000004">
    <property type="protein sequence ID" value="SHO65576.1"/>
    <property type="molecule type" value="Genomic_DNA"/>
</dbReference>
<comment type="subcellular location">
    <subcellularLocation>
        <location evidence="1">Cell envelope</location>
    </subcellularLocation>
</comment>
<feature type="signal peptide" evidence="7">
    <location>
        <begin position="1"/>
        <end position="23"/>
    </location>
</feature>
<evidence type="ECO:0000256" key="1">
    <source>
        <dbReference type="ARBA" id="ARBA00004196"/>
    </source>
</evidence>
<dbReference type="AlphaFoldDB" id="A0A1M7ZLL9"/>
<dbReference type="PRINTS" id="PR00691">
    <property type="entry name" value="ADHESINB"/>
</dbReference>
<dbReference type="SUPFAM" id="SSF53807">
    <property type="entry name" value="Helical backbone' metal receptor"/>
    <property type="match status" value="1"/>
</dbReference>
<dbReference type="RefSeq" id="WP_210215434.1">
    <property type="nucleotide sequence ID" value="NZ_FRXO01000004.1"/>
</dbReference>
<gene>
    <name evidence="8" type="ORF">SAMN02745172_02221</name>
</gene>
<keyword evidence="5 7" id="KW-0732">Signal</keyword>
<keyword evidence="4" id="KW-0479">Metal-binding</keyword>
<feature type="chain" id="PRO_5012116475" evidence="7">
    <location>
        <begin position="24"/>
        <end position="291"/>
    </location>
</feature>
<dbReference type="InterPro" id="IPR050492">
    <property type="entry name" value="Bact_metal-bind_prot9"/>
</dbReference>
<sequence length="291" mass="30325">MRKLLLAAAAATALAALSGNALAAEKISVVAAENFYGDIAKEVGGSHVDVTSIISNPDDDPHLFEASPSTARALADAAIVVYNGADYDPWMGKLLSASPNPERADIVAAKLTGHKDGDNPHLWYDPATAPAVAAAIAAALEKKDPEHAADYAAGLARFDGSLTPVKAKIEEIKSRYKGVAVTATEPVFGYMAEALGFEMRNMAFQNAVMNDAEPTPSQVAAFENDLKSGAVKILFYNSQVTDSATERLLAIAKQGGVPVVGVTETAPAGKTFAAWMLGELDAVEAALKHSS</sequence>
<comment type="similarity">
    <text evidence="2 6">Belongs to the bacterial solute-binding protein 9 family.</text>
</comment>
<evidence type="ECO:0000256" key="3">
    <source>
        <dbReference type="ARBA" id="ARBA00022448"/>
    </source>
</evidence>
<accession>A0A1M7ZLL9</accession>
<organism evidence="8 9">
    <name type="scientific">Pseudoxanthobacter soli DSM 19599</name>
    <dbReference type="NCBI Taxonomy" id="1123029"/>
    <lineage>
        <taxon>Bacteria</taxon>
        <taxon>Pseudomonadati</taxon>
        <taxon>Pseudomonadota</taxon>
        <taxon>Alphaproteobacteria</taxon>
        <taxon>Hyphomicrobiales</taxon>
        <taxon>Segnochrobactraceae</taxon>
        <taxon>Pseudoxanthobacter</taxon>
    </lineage>
</organism>
<dbReference type="GO" id="GO:0030001">
    <property type="term" value="P:metal ion transport"/>
    <property type="evidence" value="ECO:0007669"/>
    <property type="project" value="InterPro"/>
</dbReference>
<dbReference type="InterPro" id="IPR006129">
    <property type="entry name" value="AdhesinB"/>
</dbReference>
<evidence type="ECO:0000256" key="7">
    <source>
        <dbReference type="SAM" id="SignalP"/>
    </source>
</evidence>
<protein>
    <submittedName>
        <fullName evidence="8">Zinc/manganese transport system substrate-binding protein</fullName>
    </submittedName>
</protein>